<feature type="chain" id="PRO_5013476351" evidence="7">
    <location>
        <begin position="32"/>
        <end position="449"/>
    </location>
</feature>
<dbReference type="SUPFAM" id="SSF50156">
    <property type="entry name" value="PDZ domain-like"/>
    <property type="match status" value="1"/>
</dbReference>
<dbReference type="Gene3D" id="3.90.226.10">
    <property type="entry name" value="2-enoyl-CoA Hydratase, Chain A, domain 1"/>
    <property type="match status" value="1"/>
</dbReference>
<dbReference type="GO" id="GO:0006508">
    <property type="term" value="P:proteolysis"/>
    <property type="evidence" value="ECO:0007669"/>
    <property type="project" value="UniProtKB-KW"/>
</dbReference>
<feature type="signal peptide" evidence="7">
    <location>
        <begin position="1"/>
        <end position="31"/>
    </location>
</feature>
<dbReference type="SUPFAM" id="SSF52096">
    <property type="entry name" value="ClpP/crotonase"/>
    <property type="match status" value="1"/>
</dbReference>
<evidence type="ECO:0000313" key="9">
    <source>
        <dbReference type="Proteomes" id="UP000076077"/>
    </source>
</evidence>
<dbReference type="PROSITE" id="PS50106">
    <property type="entry name" value="PDZ"/>
    <property type="match status" value="1"/>
</dbReference>
<dbReference type="GO" id="GO:0004175">
    <property type="term" value="F:endopeptidase activity"/>
    <property type="evidence" value="ECO:0007669"/>
    <property type="project" value="TreeGrafter"/>
</dbReference>
<feature type="region of interest" description="Disordered" evidence="6">
    <location>
        <begin position="376"/>
        <end position="415"/>
    </location>
</feature>
<keyword evidence="2 5" id="KW-0645">Protease</keyword>
<dbReference type="PANTHER" id="PTHR32060">
    <property type="entry name" value="TAIL-SPECIFIC PROTEASE"/>
    <property type="match status" value="1"/>
</dbReference>
<evidence type="ECO:0000256" key="5">
    <source>
        <dbReference type="RuleBase" id="RU004404"/>
    </source>
</evidence>
<keyword evidence="9" id="KW-1185">Reference proteome</keyword>
<dbReference type="Pfam" id="PF22694">
    <property type="entry name" value="CtpB_N-like"/>
    <property type="match status" value="1"/>
</dbReference>
<reference evidence="9" key="1">
    <citation type="submission" date="2016-03" db="EMBL/GenBank/DDBJ databases">
        <authorList>
            <person name="Lee Y.-S."/>
            <person name="Choi Y.-L."/>
        </authorList>
    </citation>
    <scope>NUCLEOTIDE SEQUENCE [LARGE SCALE GENOMIC DNA]</scope>
    <source>
        <strain evidence="9">DAU221</strain>
    </source>
</reference>
<dbReference type="EMBL" id="CP014864">
    <property type="protein sequence ID" value="AMX03706.1"/>
    <property type="molecule type" value="Genomic_DNA"/>
</dbReference>
<dbReference type="OrthoDB" id="9812068at2"/>
<organism evidence="8 9">
    <name type="scientific">Microbulbifer thermotolerans</name>
    <dbReference type="NCBI Taxonomy" id="252514"/>
    <lineage>
        <taxon>Bacteria</taxon>
        <taxon>Pseudomonadati</taxon>
        <taxon>Pseudomonadota</taxon>
        <taxon>Gammaproteobacteria</taxon>
        <taxon>Cellvibrionales</taxon>
        <taxon>Microbulbiferaceae</taxon>
        <taxon>Microbulbifer</taxon>
    </lineage>
</organism>
<keyword evidence="3 5" id="KW-0378">Hydrolase</keyword>
<evidence type="ECO:0000256" key="7">
    <source>
        <dbReference type="SAM" id="SignalP"/>
    </source>
</evidence>
<accession>A0A143HQC9</accession>
<dbReference type="KEGG" id="mthd:A3224_14935"/>
<dbReference type="CDD" id="cd06782">
    <property type="entry name" value="cpPDZ_CPP-like"/>
    <property type="match status" value="1"/>
</dbReference>
<proteinExistence type="inferred from homology"/>
<feature type="compositionally biased region" description="Basic and acidic residues" evidence="6">
    <location>
        <begin position="396"/>
        <end position="415"/>
    </location>
</feature>
<dbReference type="GeneID" id="76609325"/>
<evidence type="ECO:0000256" key="4">
    <source>
        <dbReference type="ARBA" id="ARBA00022825"/>
    </source>
</evidence>
<dbReference type="RefSeq" id="WP_067156431.1">
    <property type="nucleotide sequence ID" value="NZ_CP014864.1"/>
</dbReference>
<dbReference type="SMART" id="SM00245">
    <property type="entry name" value="TSPc"/>
    <property type="match status" value="1"/>
</dbReference>
<dbReference type="STRING" id="252514.A3224_14935"/>
<dbReference type="InterPro" id="IPR029045">
    <property type="entry name" value="ClpP/crotonase-like_dom_sf"/>
</dbReference>
<dbReference type="FunFam" id="3.90.226.10:FF:000029">
    <property type="entry name" value="Peptidase, S41 family"/>
    <property type="match status" value="1"/>
</dbReference>
<dbReference type="InterPro" id="IPR036034">
    <property type="entry name" value="PDZ_sf"/>
</dbReference>
<dbReference type="InterPro" id="IPR055210">
    <property type="entry name" value="CtpA/B_N"/>
</dbReference>
<dbReference type="CDD" id="cd07560">
    <property type="entry name" value="Peptidase_S41_CPP"/>
    <property type="match status" value="1"/>
</dbReference>
<dbReference type="GO" id="GO:0007165">
    <property type="term" value="P:signal transduction"/>
    <property type="evidence" value="ECO:0007669"/>
    <property type="project" value="TreeGrafter"/>
</dbReference>
<dbReference type="NCBIfam" id="TIGR00225">
    <property type="entry name" value="prc"/>
    <property type="match status" value="1"/>
</dbReference>
<evidence type="ECO:0000256" key="6">
    <source>
        <dbReference type="SAM" id="MobiDB-lite"/>
    </source>
</evidence>
<dbReference type="GO" id="GO:0008236">
    <property type="term" value="F:serine-type peptidase activity"/>
    <property type="evidence" value="ECO:0007669"/>
    <property type="project" value="UniProtKB-KW"/>
</dbReference>
<dbReference type="PANTHER" id="PTHR32060:SF30">
    <property type="entry name" value="CARBOXY-TERMINAL PROCESSING PROTEASE CTPA"/>
    <property type="match status" value="1"/>
</dbReference>
<gene>
    <name evidence="8" type="ORF">A3224_14935</name>
</gene>
<dbReference type="Pfam" id="PF03572">
    <property type="entry name" value="Peptidase_S41"/>
    <property type="match status" value="1"/>
</dbReference>
<dbReference type="SMART" id="SM00228">
    <property type="entry name" value="PDZ"/>
    <property type="match status" value="1"/>
</dbReference>
<dbReference type="InterPro" id="IPR004447">
    <property type="entry name" value="Peptidase_S41A"/>
</dbReference>
<dbReference type="Proteomes" id="UP000076077">
    <property type="component" value="Chromosome"/>
</dbReference>
<dbReference type="InterPro" id="IPR005151">
    <property type="entry name" value="Tail-specific_protease"/>
</dbReference>
<keyword evidence="4 5" id="KW-0720">Serine protease</keyword>
<dbReference type="Gene3D" id="3.30.750.44">
    <property type="match status" value="1"/>
</dbReference>
<dbReference type="FunFam" id="2.30.42.10:FF:000063">
    <property type="entry name" value="Peptidase, S41 family"/>
    <property type="match status" value="1"/>
</dbReference>
<dbReference type="InterPro" id="IPR001478">
    <property type="entry name" value="PDZ"/>
</dbReference>
<evidence type="ECO:0000313" key="8">
    <source>
        <dbReference type="EMBL" id="AMX03706.1"/>
    </source>
</evidence>
<name>A0A143HQC9_MICTH</name>
<evidence type="ECO:0000256" key="1">
    <source>
        <dbReference type="ARBA" id="ARBA00009179"/>
    </source>
</evidence>
<dbReference type="AlphaFoldDB" id="A0A143HQC9"/>
<sequence length="449" mass="48800">MFIPKALTTLIGAAALTALPLMGLSEGNTTAAPTAETRTRLPLEDLRNFAKVFEQIRQGYIEEVDDSTLLEYAIKGMLQGLDPHSSYLDRQSFDDLQANTTGEFAGLGIEVGIENDYITVVTPMDDTPAARAGLKAGDVILRLSGKSMKGVSLEEAVERMRGPKGSTVTLTIARKGYKEPIDITLKRDTVRVRSVRSRLLDEGYGYLRISQFQLDTGDDVAEAIVKLQKKGELKGLILDLRNNPGGVLQSSVEVADAFLEEGLVVYTEGRTESANLSYSAKPGDLTMGAPMVVLINEGSASAAEIVAGALQDHRRAVVMGTESFGKGSVQTVIPINDERAIKLTTALYYTPNGRSIQAQGITPDIVVDRVKVTRLESSPRTTEADLAGHLGNGNGGRERGAADREQEKENRDDWMGRDNQIFEALNVLKGLNLYSQREKGLRERIARSD</sequence>
<evidence type="ECO:0000256" key="3">
    <source>
        <dbReference type="ARBA" id="ARBA00022801"/>
    </source>
</evidence>
<dbReference type="GO" id="GO:0030288">
    <property type="term" value="C:outer membrane-bounded periplasmic space"/>
    <property type="evidence" value="ECO:0007669"/>
    <property type="project" value="TreeGrafter"/>
</dbReference>
<dbReference type="Gene3D" id="2.30.42.10">
    <property type="match status" value="1"/>
</dbReference>
<comment type="similarity">
    <text evidence="1 5">Belongs to the peptidase S41A family.</text>
</comment>
<protein>
    <submittedName>
        <fullName evidence="8">Peptidase S41</fullName>
    </submittedName>
</protein>
<keyword evidence="7" id="KW-0732">Signal</keyword>
<evidence type="ECO:0000256" key="2">
    <source>
        <dbReference type="ARBA" id="ARBA00022670"/>
    </source>
</evidence>
<dbReference type="Pfam" id="PF00595">
    <property type="entry name" value="PDZ"/>
    <property type="match status" value="1"/>
</dbReference>